<evidence type="ECO:0000256" key="2">
    <source>
        <dbReference type="ARBA" id="ARBA00022734"/>
    </source>
</evidence>
<dbReference type="PANTHER" id="PTHR47293">
    <property type="entry name" value="JACALIN-RELATED LECTIN 3"/>
    <property type="match status" value="1"/>
</dbReference>
<feature type="domain" description="Jacalin-type lectin" evidence="3">
    <location>
        <begin position="165"/>
        <end position="216"/>
    </location>
</feature>
<evidence type="ECO:0000313" key="4">
    <source>
        <dbReference type="EMBL" id="KAL1221050.1"/>
    </source>
</evidence>
<organism evidence="4 5">
    <name type="scientific">Cardamine amara subsp. amara</name>
    <dbReference type="NCBI Taxonomy" id="228776"/>
    <lineage>
        <taxon>Eukaryota</taxon>
        <taxon>Viridiplantae</taxon>
        <taxon>Streptophyta</taxon>
        <taxon>Embryophyta</taxon>
        <taxon>Tracheophyta</taxon>
        <taxon>Spermatophyta</taxon>
        <taxon>Magnoliopsida</taxon>
        <taxon>eudicotyledons</taxon>
        <taxon>Gunneridae</taxon>
        <taxon>Pentapetalae</taxon>
        <taxon>rosids</taxon>
        <taxon>malvids</taxon>
        <taxon>Brassicales</taxon>
        <taxon>Brassicaceae</taxon>
        <taxon>Cardamineae</taxon>
        <taxon>Cardamine</taxon>
    </lineage>
</organism>
<keyword evidence="2" id="KW-0430">Lectin</keyword>
<dbReference type="Pfam" id="PF01419">
    <property type="entry name" value="Jacalin"/>
    <property type="match status" value="2"/>
</dbReference>
<evidence type="ECO:0000313" key="5">
    <source>
        <dbReference type="Proteomes" id="UP001558713"/>
    </source>
</evidence>
<dbReference type="Gene3D" id="2.100.10.30">
    <property type="entry name" value="Jacalin-like lectin domain"/>
    <property type="match status" value="2"/>
</dbReference>
<dbReference type="CDD" id="cd09612">
    <property type="entry name" value="Jacalin"/>
    <property type="match status" value="1"/>
</dbReference>
<accession>A0ABD1BVA3</accession>
<reference evidence="4 5" key="1">
    <citation type="submission" date="2024-04" db="EMBL/GenBank/DDBJ databases">
        <title>Genome assembly C_amara_ONT_v2.</title>
        <authorList>
            <person name="Yant L."/>
            <person name="Moore C."/>
            <person name="Slenker M."/>
        </authorList>
    </citation>
    <scope>NUCLEOTIDE SEQUENCE [LARGE SCALE GENOMIC DNA]</scope>
    <source>
        <tissue evidence="4">Leaf</tissue>
    </source>
</reference>
<dbReference type="GO" id="GO:0030246">
    <property type="term" value="F:carbohydrate binding"/>
    <property type="evidence" value="ECO:0007669"/>
    <property type="project" value="UniProtKB-KW"/>
</dbReference>
<evidence type="ECO:0000256" key="1">
    <source>
        <dbReference type="ARBA" id="ARBA00006568"/>
    </source>
</evidence>
<keyword evidence="5" id="KW-1185">Reference proteome</keyword>
<dbReference type="AlphaFoldDB" id="A0ABD1BVA3"/>
<dbReference type="InterPro" id="IPR033734">
    <property type="entry name" value="Jacalin-like_lectin_dom_plant"/>
</dbReference>
<comment type="caution">
    <text evidence="4">The sequence shown here is derived from an EMBL/GenBank/DDBJ whole genome shotgun (WGS) entry which is preliminary data.</text>
</comment>
<gene>
    <name evidence="4" type="ORF">V5N11_024882</name>
</gene>
<dbReference type="PANTHER" id="PTHR47293:SF73">
    <property type="entry name" value="JACALIN-RELATED LECTIN 46-RELATED"/>
    <property type="match status" value="1"/>
</dbReference>
<sequence>MSQDSNLLEMTQTLEAQGQKDSPSHYKWDDGSDQDDVAKIYVRCSDGGITYIRFDYIKGGQPKYIKYPLHGSTDLGLLQTFEINHKIGERLESIVGYYEPKSNVIQGLQFKTNMRISELIGYERYITLTTTKFSLAVEKKKIIGFHGASTLYLNSLGAHFTWIAPTRMEAKGGEGGKEWNDGDDHEDIKKIYVRGVCDGIQYIKFDYVKDGQLIHG</sequence>
<protein>
    <submittedName>
        <fullName evidence="4">Jacalin-related lectin 17</fullName>
    </submittedName>
</protein>
<comment type="similarity">
    <text evidence="1">Belongs to the jacalin lectin family.</text>
</comment>
<dbReference type="EMBL" id="JBANAX010000138">
    <property type="protein sequence ID" value="KAL1221050.1"/>
    <property type="molecule type" value="Genomic_DNA"/>
</dbReference>
<dbReference type="SUPFAM" id="SSF51101">
    <property type="entry name" value="Mannose-binding lectins"/>
    <property type="match status" value="2"/>
</dbReference>
<dbReference type="InterPro" id="IPR001229">
    <property type="entry name" value="Jacalin-like_lectin_dom"/>
</dbReference>
<feature type="domain" description="Jacalin-type lectin" evidence="3">
    <location>
        <begin position="11"/>
        <end position="162"/>
    </location>
</feature>
<evidence type="ECO:0000259" key="3">
    <source>
        <dbReference type="PROSITE" id="PS51752"/>
    </source>
</evidence>
<dbReference type="SMART" id="SM00915">
    <property type="entry name" value="Jacalin"/>
    <property type="match status" value="1"/>
</dbReference>
<proteinExistence type="inferred from homology"/>
<dbReference type="FunFam" id="2.100.10.30:FF:000001">
    <property type="entry name" value="Jacalin-related lectin 33"/>
    <property type="match status" value="1"/>
</dbReference>
<name>A0ABD1BVA3_CARAN</name>
<dbReference type="Proteomes" id="UP001558713">
    <property type="component" value="Unassembled WGS sequence"/>
</dbReference>
<dbReference type="PROSITE" id="PS51752">
    <property type="entry name" value="JACALIN_LECTIN"/>
    <property type="match status" value="2"/>
</dbReference>
<dbReference type="InterPro" id="IPR036404">
    <property type="entry name" value="Jacalin-like_lectin_dom_sf"/>
</dbReference>